<evidence type="ECO:0008006" key="4">
    <source>
        <dbReference type="Google" id="ProtNLM"/>
    </source>
</evidence>
<feature type="transmembrane region" description="Helical" evidence="2">
    <location>
        <begin position="41"/>
        <end position="59"/>
    </location>
</feature>
<feature type="region of interest" description="Disordered" evidence="1">
    <location>
        <begin position="388"/>
        <end position="436"/>
    </location>
</feature>
<dbReference type="SUPFAM" id="SSF103481">
    <property type="entry name" value="Multidrug resistance efflux transporter EmrE"/>
    <property type="match status" value="1"/>
</dbReference>
<keyword evidence="2" id="KW-1133">Transmembrane helix</keyword>
<organism evidence="3">
    <name type="scientific">Micromonas pusilla</name>
    <name type="common">Picoplanktonic green alga</name>
    <name type="synonym">Chromulina pusilla</name>
    <dbReference type="NCBI Taxonomy" id="38833"/>
    <lineage>
        <taxon>Eukaryota</taxon>
        <taxon>Viridiplantae</taxon>
        <taxon>Chlorophyta</taxon>
        <taxon>Mamiellophyceae</taxon>
        <taxon>Mamiellales</taxon>
        <taxon>Mamiellaceae</taxon>
        <taxon>Micromonas</taxon>
    </lineage>
</organism>
<protein>
    <recommendedName>
        <fullName evidence="4">Drug/Metabolite transporter superfamily</fullName>
    </recommendedName>
</protein>
<feature type="transmembrane region" description="Helical" evidence="2">
    <location>
        <begin position="135"/>
        <end position="153"/>
    </location>
</feature>
<accession>A0A7S0KWD5</accession>
<keyword evidence="2" id="KW-0812">Transmembrane</keyword>
<feature type="compositionally biased region" description="Basic residues" evidence="1">
    <location>
        <begin position="392"/>
        <end position="412"/>
    </location>
</feature>
<sequence>MAVDNDLLAPLAMFIIAGAYYFLSAQRIINEDFVDASVRQMVGLMYISDVGFNLVTSRVSRSKGKKTAPKKAPTGTPGLVLNLLPLTDLVGLVCAFEAIRLAGSGFHQTVGGASIPISCLLNVLITGKVFSTGQLTGISIVILGLAVKAKSLLDSNDDDGGGGAGFPAVAVAHVLVSCVGYALRGIAMEYLSDNGVDGRTMTMRMGVTGAACWASYTLAFTAPDFGAKVTGPFSAASTRVGAVASFALYATHALSRGLASGTIPKIIAFGGATALSLAQVTRASIIILLSSVAFCGSDERQCLDAYGVASAALVIAGSAYYGTSKSFEEELDDLIDPDVADEMDSVIGEAEEILEELVDLYVEEHGSEPTEDEFLAWTESLKRAGAEAERKVSKKAATPKKATPAKKPKKAASAKAKETKPKAKETTTTRRKSARK</sequence>
<evidence type="ECO:0000313" key="3">
    <source>
        <dbReference type="EMBL" id="CAD8594685.1"/>
    </source>
</evidence>
<dbReference type="AlphaFoldDB" id="A0A7S0KWD5"/>
<dbReference type="EMBL" id="HBEV01015549">
    <property type="protein sequence ID" value="CAD8594685.1"/>
    <property type="molecule type" value="Transcribed_RNA"/>
</dbReference>
<evidence type="ECO:0000256" key="1">
    <source>
        <dbReference type="SAM" id="MobiDB-lite"/>
    </source>
</evidence>
<feature type="transmembrane region" description="Helical" evidence="2">
    <location>
        <begin position="165"/>
        <end position="183"/>
    </location>
</feature>
<reference evidence="3" key="1">
    <citation type="submission" date="2021-01" db="EMBL/GenBank/DDBJ databases">
        <authorList>
            <person name="Corre E."/>
            <person name="Pelletier E."/>
            <person name="Niang G."/>
            <person name="Scheremetjew M."/>
            <person name="Finn R."/>
            <person name="Kale V."/>
            <person name="Holt S."/>
            <person name="Cochrane G."/>
            <person name="Meng A."/>
            <person name="Brown T."/>
            <person name="Cohen L."/>
        </authorList>
    </citation>
    <scope>NUCLEOTIDE SEQUENCE</scope>
    <source>
        <strain evidence="3">CCMP494</strain>
    </source>
</reference>
<evidence type="ECO:0000256" key="2">
    <source>
        <dbReference type="SAM" id="Phobius"/>
    </source>
</evidence>
<dbReference type="InterPro" id="IPR037185">
    <property type="entry name" value="EmrE-like"/>
</dbReference>
<proteinExistence type="predicted"/>
<feature type="compositionally biased region" description="Basic and acidic residues" evidence="1">
    <location>
        <begin position="415"/>
        <end position="428"/>
    </location>
</feature>
<name>A0A7S0KWD5_MICPS</name>
<keyword evidence="2" id="KW-0472">Membrane</keyword>
<feature type="transmembrane region" description="Helical" evidence="2">
    <location>
        <begin position="7"/>
        <end position="29"/>
    </location>
</feature>
<gene>
    <name evidence="3" type="ORF">MSP1404_LOCUS12090</name>
</gene>